<reference evidence="2 3" key="1">
    <citation type="submission" date="2023-04" db="EMBL/GenBank/DDBJ databases">
        <title>Genome of Basidiobolus ranarum AG-B5.</title>
        <authorList>
            <person name="Stajich J.E."/>
            <person name="Carter-House D."/>
            <person name="Gryganskyi A."/>
        </authorList>
    </citation>
    <scope>NUCLEOTIDE SEQUENCE [LARGE SCALE GENOMIC DNA]</scope>
    <source>
        <strain evidence="2 3">AG-B5</strain>
    </source>
</reference>
<name>A0ABR2VY48_9FUNG</name>
<feature type="region of interest" description="Disordered" evidence="1">
    <location>
        <begin position="201"/>
        <end position="228"/>
    </location>
</feature>
<keyword evidence="3" id="KW-1185">Reference proteome</keyword>
<dbReference type="Proteomes" id="UP001479436">
    <property type="component" value="Unassembled WGS sequence"/>
</dbReference>
<sequence>MRPFYDVLAHLCLDTFEPISTTATFGLDMATDATLTGLFMIKIFQHVSQIRKIQRPLPANHSIEASSQSYISEQDISMHHLFKEYLYQAVPTLIFSFTLNAIIVSNIFQDYTLIVVYTDLIIQLRLANDLLVLNRLSVGANNIHTINDPQTNELRGAYDAETPVSNPNLQYKVHFDEDINLNKKALVGNVNLNEDSIESYELNKQSQSSTDRQNCAISRRTEQTFPSA</sequence>
<comment type="caution">
    <text evidence="2">The sequence shown here is derived from an EMBL/GenBank/DDBJ whole genome shotgun (WGS) entry which is preliminary data.</text>
</comment>
<feature type="compositionally biased region" description="Polar residues" evidence="1">
    <location>
        <begin position="202"/>
        <end position="216"/>
    </location>
</feature>
<evidence type="ECO:0000313" key="2">
    <source>
        <dbReference type="EMBL" id="KAK9709522.1"/>
    </source>
</evidence>
<gene>
    <name evidence="2" type="ORF">K7432_008977</name>
</gene>
<accession>A0ABR2VY48</accession>
<organism evidence="2 3">
    <name type="scientific">Basidiobolus ranarum</name>
    <dbReference type="NCBI Taxonomy" id="34480"/>
    <lineage>
        <taxon>Eukaryota</taxon>
        <taxon>Fungi</taxon>
        <taxon>Fungi incertae sedis</taxon>
        <taxon>Zoopagomycota</taxon>
        <taxon>Entomophthoromycotina</taxon>
        <taxon>Basidiobolomycetes</taxon>
        <taxon>Basidiobolales</taxon>
        <taxon>Basidiobolaceae</taxon>
        <taxon>Basidiobolus</taxon>
    </lineage>
</organism>
<protein>
    <submittedName>
        <fullName evidence="2">Uncharacterized protein</fullName>
    </submittedName>
</protein>
<dbReference type="EMBL" id="JASJQH010007404">
    <property type="protein sequence ID" value="KAK9709522.1"/>
    <property type="molecule type" value="Genomic_DNA"/>
</dbReference>
<evidence type="ECO:0000313" key="3">
    <source>
        <dbReference type="Proteomes" id="UP001479436"/>
    </source>
</evidence>
<evidence type="ECO:0000256" key="1">
    <source>
        <dbReference type="SAM" id="MobiDB-lite"/>
    </source>
</evidence>
<proteinExistence type="predicted"/>